<proteinExistence type="predicted"/>
<gene>
    <name evidence="1" type="ORF">GMARGA_LOCUS32900</name>
</gene>
<reference evidence="1 2" key="1">
    <citation type="submission" date="2021-06" db="EMBL/GenBank/DDBJ databases">
        <authorList>
            <person name="Kallberg Y."/>
            <person name="Tangrot J."/>
            <person name="Rosling A."/>
        </authorList>
    </citation>
    <scope>NUCLEOTIDE SEQUENCE [LARGE SCALE GENOMIC DNA]</scope>
    <source>
        <strain evidence="1 2">120-4 pot B 10/14</strain>
    </source>
</reference>
<organism evidence="1 2">
    <name type="scientific">Gigaspora margarita</name>
    <dbReference type="NCBI Taxonomy" id="4874"/>
    <lineage>
        <taxon>Eukaryota</taxon>
        <taxon>Fungi</taxon>
        <taxon>Fungi incertae sedis</taxon>
        <taxon>Mucoromycota</taxon>
        <taxon>Glomeromycotina</taxon>
        <taxon>Glomeromycetes</taxon>
        <taxon>Diversisporales</taxon>
        <taxon>Gigasporaceae</taxon>
        <taxon>Gigaspora</taxon>
    </lineage>
</organism>
<keyword evidence="2" id="KW-1185">Reference proteome</keyword>
<comment type="caution">
    <text evidence="1">The sequence shown here is derived from an EMBL/GenBank/DDBJ whole genome shotgun (WGS) entry which is preliminary data.</text>
</comment>
<protein>
    <submittedName>
        <fullName evidence="1">28631_t:CDS:1</fullName>
    </submittedName>
</protein>
<evidence type="ECO:0000313" key="1">
    <source>
        <dbReference type="EMBL" id="CAG8836166.1"/>
    </source>
</evidence>
<evidence type="ECO:0000313" key="2">
    <source>
        <dbReference type="Proteomes" id="UP000789901"/>
    </source>
</evidence>
<feature type="non-terminal residue" evidence="1">
    <location>
        <position position="1"/>
    </location>
</feature>
<dbReference type="EMBL" id="CAJVQB010052979">
    <property type="protein sequence ID" value="CAG8836166.1"/>
    <property type="molecule type" value="Genomic_DNA"/>
</dbReference>
<name>A0ABN7WPX0_GIGMA</name>
<sequence>ANRDKLQSDELQNSIQNELHTNIQDELQTNYIITEVDWNKRLTE</sequence>
<dbReference type="Proteomes" id="UP000789901">
    <property type="component" value="Unassembled WGS sequence"/>
</dbReference>
<feature type="non-terminal residue" evidence="1">
    <location>
        <position position="44"/>
    </location>
</feature>
<accession>A0ABN7WPX0</accession>